<feature type="coiled-coil region" evidence="1">
    <location>
        <begin position="311"/>
        <end position="338"/>
    </location>
</feature>
<sequence length="410" mass="45449">MLVQILALAASFAVVADDEPRPLSLPEAVLIAQDANEPSSSVFDARADALVQQGAAADTLPDPVFSAAIANVPLSDLDPNREPMTQARIGVRQMFPRGDTRRLTREQRTAEARAMQASRNMADRQITLSVREAWLEIFYLDQSADLTRERLAVVQDLAEVALSAYSTGRNNSHDVTRVDLEESILEARLIDIERSRDQAVADLSRFVTLPAARRPLPDVLPVLPPVPEREAALERLAGHPMIQSHNARIDARELGIDLALQEYRPAWGVEAGYGLRGSRSDIASIGVSVQMPLFSRDRQDETVASARNLRRAAELERAATLLDMAQRLERELAQLNRLGESARLYEETVLPRARETAESVLLAYQNENADFAELVRSELAHLDAELALLRIEVDMLLAQSRILYLTGDIQ</sequence>
<reference evidence="2 3" key="1">
    <citation type="submission" date="2024-01" db="EMBL/GenBank/DDBJ databases">
        <title>Hyphobacterium bacterium isolated from marine sediment.</title>
        <authorList>
            <person name="Zhao S."/>
        </authorList>
    </citation>
    <scope>NUCLEOTIDE SEQUENCE [LARGE SCALE GENOMIC DNA]</scope>
    <source>
        <strain evidence="2 3">Y60-23</strain>
    </source>
</reference>
<protein>
    <submittedName>
        <fullName evidence="2">TolC family protein</fullName>
    </submittedName>
</protein>
<dbReference type="EMBL" id="JAZDRO010000001">
    <property type="protein sequence ID" value="MEE2565131.1"/>
    <property type="molecule type" value="Genomic_DNA"/>
</dbReference>
<comment type="caution">
    <text evidence="2">The sequence shown here is derived from an EMBL/GenBank/DDBJ whole genome shotgun (WGS) entry which is preliminary data.</text>
</comment>
<evidence type="ECO:0000256" key="1">
    <source>
        <dbReference type="SAM" id="Coils"/>
    </source>
</evidence>
<evidence type="ECO:0000313" key="2">
    <source>
        <dbReference type="EMBL" id="MEE2565131.1"/>
    </source>
</evidence>
<dbReference type="PANTHER" id="PTHR30203">
    <property type="entry name" value="OUTER MEMBRANE CATION EFFLUX PROTEIN"/>
    <property type="match status" value="1"/>
</dbReference>
<dbReference type="RefSeq" id="WP_330194671.1">
    <property type="nucleotide sequence ID" value="NZ_JAZDRO010000001.1"/>
</dbReference>
<keyword evidence="3" id="KW-1185">Reference proteome</keyword>
<gene>
    <name evidence="2" type="ORF">V0U35_00425</name>
</gene>
<evidence type="ECO:0000313" key="3">
    <source>
        <dbReference type="Proteomes" id="UP001310692"/>
    </source>
</evidence>
<organism evidence="2 3">
    <name type="scientific">Hyphobacterium marinum</name>
    <dbReference type="NCBI Taxonomy" id="3116574"/>
    <lineage>
        <taxon>Bacteria</taxon>
        <taxon>Pseudomonadati</taxon>
        <taxon>Pseudomonadota</taxon>
        <taxon>Alphaproteobacteria</taxon>
        <taxon>Maricaulales</taxon>
        <taxon>Maricaulaceae</taxon>
        <taxon>Hyphobacterium</taxon>
    </lineage>
</organism>
<dbReference type="SUPFAM" id="SSF56954">
    <property type="entry name" value="Outer membrane efflux proteins (OEP)"/>
    <property type="match status" value="1"/>
</dbReference>
<name>A0ABU7LU82_9PROT</name>
<dbReference type="Gene3D" id="1.20.1600.10">
    <property type="entry name" value="Outer membrane efflux proteins (OEP)"/>
    <property type="match status" value="1"/>
</dbReference>
<proteinExistence type="predicted"/>
<dbReference type="Proteomes" id="UP001310692">
    <property type="component" value="Unassembled WGS sequence"/>
</dbReference>
<dbReference type="InterPro" id="IPR010131">
    <property type="entry name" value="MdtP/NodT-like"/>
</dbReference>
<feature type="coiled-coil region" evidence="1">
    <location>
        <begin position="372"/>
        <end position="399"/>
    </location>
</feature>
<accession>A0ABU7LU82</accession>
<keyword evidence="1" id="KW-0175">Coiled coil</keyword>